<reference evidence="3" key="1">
    <citation type="submission" date="2017-08" db="EMBL/GenBank/DDBJ databases">
        <authorList>
            <person name="Imhoff J.F."/>
            <person name="Rahn T."/>
            <person name="Kuenzel S."/>
            <person name="Neulinger S.C."/>
        </authorList>
    </citation>
    <scope>NUCLEOTIDE SEQUENCE</scope>
    <source>
        <strain evidence="3">DSM 11080</strain>
    </source>
</reference>
<dbReference type="RefSeq" id="WP_200346854.1">
    <property type="nucleotide sequence ID" value="NZ_NRSJ01000025.1"/>
</dbReference>
<dbReference type="EMBL" id="NRSJ01000025">
    <property type="protein sequence ID" value="MBK1705637.1"/>
    <property type="molecule type" value="Genomic_DNA"/>
</dbReference>
<feature type="domain" description="DUF302" evidence="2">
    <location>
        <begin position="78"/>
        <end position="138"/>
    </location>
</feature>
<dbReference type="CDD" id="cd14797">
    <property type="entry name" value="DUF302"/>
    <property type="match status" value="1"/>
</dbReference>
<sequence>MLKPTTALAAALLATLPFAAPVVTASDALDNAPEVNMYEIGQTVLKIGLVDGVSPDDAVDAMNSKAVELNMKLVGHQNVGAELEARGIESPRLEIFQFCRPEDAIKMVKFNTIYAAYMPCTISLVEDSDGRFWLEMLNLDMIINAYELPPELQAIAITVNGEMLSIITAGATGNF</sequence>
<dbReference type="AlphaFoldDB" id="A0AAJ0XB77"/>
<evidence type="ECO:0000259" key="2">
    <source>
        <dbReference type="Pfam" id="PF03625"/>
    </source>
</evidence>
<proteinExistence type="predicted"/>
<feature type="chain" id="PRO_5042588427" description="DUF302 domain-containing protein" evidence="1">
    <location>
        <begin position="20"/>
        <end position="175"/>
    </location>
</feature>
<protein>
    <recommendedName>
        <fullName evidence="2">DUF302 domain-containing protein</fullName>
    </recommendedName>
</protein>
<dbReference type="Gene3D" id="3.30.310.70">
    <property type="entry name" value="TT1751-like domain"/>
    <property type="match status" value="1"/>
</dbReference>
<evidence type="ECO:0000313" key="3">
    <source>
        <dbReference type="EMBL" id="MBK1705637.1"/>
    </source>
</evidence>
<dbReference type="InterPro" id="IPR005180">
    <property type="entry name" value="DUF302"/>
</dbReference>
<keyword evidence="4" id="KW-1185">Reference proteome</keyword>
<evidence type="ECO:0000313" key="4">
    <source>
        <dbReference type="Proteomes" id="UP001296776"/>
    </source>
</evidence>
<dbReference type="InterPro" id="IPR035923">
    <property type="entry name" value="TT1751-like_sf"/>
</dbReference>
<gene>
    <name evidence="3" type="ORF">CKO40_13995</name>
</gene>
<keyword evidence="1" id="KW-0732">Signal</keyword>
<organism evidence="3 4">
    <name type="scientific">Halochromatium glycolicum</name>
    <dbReference type="NCBI Taxonomy" id="85075"/>
    <lineage>
        <taxon>Bacteria</taxon>
        <taxon>Pseudomonadati</taxon>
        <taxon>Pseudomonadota</taxon>
        <taxon>Gammaproteobacteria</taxon>
        <taxon>Chromatiales</taxon>
        <taxon>Chromatiaceae</taxon>
        <taxon>Halochromatium</taxon>
    </lineage>
</organism>
<dbReference type="SUPFAM" id="SSF103247">
    <property type="entry name" value="TT1751-like"/>
    <property type="match status" value="1"/>
</dbReference>
<evidence type="ECO:0000256" key="1">
    <source>
        <dbReference type="SAM" id="SignalP"/>
    </source>
</evidence>
<name>A0AAJ0XB77_9GAMM</name>
<dbReference type="Pfam" id="PF03625">
    <property type="entry name" value="DUF302"/>
    <property type="match status" value="1"/>
</dbReference>
<comment type="caution">
    <text evidence="3">The sequence shown here is derived from an EMBL/GenBank/DDBJ whole genome shotgun (WGS) entry which is preliminary data.</text>
</comment>
<feature type="signal peptide" evidence="1">
    <location>
        <begin position="1"/>
        <end position="19"/>
    </location>
</feature>
<dbReference type="Proteomes" id="UP001296776">
    <property type="component" value="Unassembled WGS sequence"/>
</dbReference>
<reference evidence="3" key="2">
    <citation type="journal article" date="2020" name="Microorganisms">
        <title>Osmotic Adaptation and Compatible Solute Biosynthesis of Phototrophic Bacteria as Revealed from Genome Analyses.</title>
        <authorList>
            <person name="Imhoff J.F."/>
            <person name="Rahn T."/>
            <person name="Kunzel S."/>
            <person name="Keller A."/>
            <person name="Neulinger S.C."/>
        </authorList>
    </citation>
    <scope>NUCLEOTIDE SEQUENCE</scope>
    <source>
        <strain evidence="3">DSM 11080</strain>
    </source>
</reference>
<accession>A0AAJ0XB77</accession>